<keyword evidence="1" id="KW-0175">Coiled coil</keyword>
<evidence type="ECO:0008006" key="4">
    <source>
        <dbReference type="Google" id="ProtNLM"/>
    </source>
</evidence>
<name>E4LA59_9FIRM</name>
<protein>
    <recommendedName>
        <fullName evidence="4">Phage transcriptional regulator, RinA family</fullName>
    </recommendedName>
</protein>
<dbReference type="EMBL" id="AENT01000027">
    <property type="protein sequence ID" value="EFR42317.1"/>
    <property type="molecule type" value="Genomic_DNA"/>
</dbReference>
<dbReference type="RefSeq" id="WP_007555073.1">
    <property type="nucleotide sequence ID" value="NZ_AENT01000027.1"/>
</dbReference>
<dbReference type="Proteomes" id="UP000004594">
    <property type="component" value="Unassembled WGS sequence"/>
</dbReference>
<gene>
    <name evidence="2" type="ORF">HMPREF9220_0626</name>
</gene>
<proteinExistence type="predicted"/>
<dbReference type="InterPro" id="IPR013324">
    <property type="entry name" value="RNA_pol_sigma_r3/r4-like"/>
</dbReference>
<comment type="caution">
    <text evidence="2">The sequence shown here is derived from an EMBL/GenBank/DDBJ whole genome shotgun (WGS) entry which is preliminary data.</text>
</comment>
<organism evidence="2 3">
    <name type="scientific">Dialister micraerophilus UPII 345-E</name>
    <dbReference type="NCBI Taxonomy" id="910314"/>
    <lineage>
        <taxon>Bacteria</taxon>
        <taxon>Bacillati</taxon>
        <taxon>Bacillota</taxon>
        <taxon>Negativicutes</taxon>
        <taxon>Veillonellales</taxon>
        <taxon>Veillonellaceae</taxon>
        <taxon>Dialister</taxon>
    </lineage>
</organism>
<dbReference type="OrthoDB" id="1625321at2"/>
<sequence>MSVKGFLKQVQYMDYTLKNYEERLQNLKRDIVRLKAPTMGMNVQNNRVPELADIIQLIEDVEEQTNRKYMETMRIKSRAEELINHEKDYLKYNILYARYINGKSWDKIAEETNFSKASVWRTHGEALQDLENILLSKKLDSF</sequence>
<reference evidence="2 3" key="1">
    <citation type="submission" date="2010-11" db="EMBL/GenBank/DDBJ databases">
        <authorList>
            <person name="Durkin A.S."/>
            <person name="Madupu R."/>
            <person name="Torralba M."/>
            <person name="Gillis M."/>
            <person name="Methe B."/>
            <person name="Sutton G."/>
            <person name="Nelson K.E."/>
        </authorList>
    </citation>
    <scope>NUCLEOTIDE SEQUENCE [LARGE SCALE GENOMIC DNA]</scope>
    <source>
        <strain evidence="2 3">UPII 345-E</strain>
    </source>
</reference>
<evidence type="ECO:0000313" key="3">
    <source>
        <dbReference type="Proteomes" id="UP000004594"/>
    </source>
</evidence>
<feature type="coiled-coil region" evidence="1">
    <location>
        <begin position="10"/>
        <end position="37"/>
    </location>
</feature>
<evidence type="ECO:0000313" key="2">
    <source>
        <dbReference type="EMBL" id="EFR42317.1"/>
    </source>
</evidence>
<evidence type="ECO:0000256" key="1">
    <source>
        <dbReference type="SAM" id="Coils"/>
    </source>
</evidence>
<accession>E4LA59</accession>
<dbReference type="SUPFAM" id="SSF88659">
    <property type="entry name" value="Sigma3 and sigma4 domains of RNA polymerase sigma factors"/>
    <property type="match status" value="1"/>
</dbReference>
<dbReference type="AlphaFoldDB" id="E4LA59"/>